<dbReference type="PANTHER" id="PTHR32295:SF34">
    <property type="entry name" value="OS05G0541100 PROTEIN"/>
    <property type="match status" value="1"/>
</dbReference>
<dbReference type="InterPro" id="IPR000048">
    <property type="entry name" value="IQ_motif_EF-hand-BS"/>
</dbReference>
<keyword evidence="1" id="KW-0112">Calmodulin-binding</keyword>
<dbReference type="EMBL" id="CM000768">
    <property type="protein sequence ID" value="KXG22437.1"/>
    <property type="molecule type" value="Genomic_DNA"/>
</dbReference>
<dbReference type="STRING" id="4558.A0A1B6P9Q7"/>
<evidence type="ECO:0000256" key="3">
    <source>
        <dbReference type="SAM" id="MobiDB-lite"/>
    </source>
</evidence>
<dbReference type="eggNOG" id="ENOG502QSVK">
    <property type="taxonomic scope" value="Eukaryota"/>
</dbReference>
<dbReference type="Gramene" id="KXG22437">
    <property type="protein sequence ID" value="KXG22437"/>
    <property type="gene ID" value="SORBI_3009G214500"/>
</dbReference>
<evidence type="ECO:0000313" key="5">
    <source>
        <dbReference type="Proteomes" id="UP000000768"/>
    </source>
</evidence>
<proteinExistence type="inferred from homology"/>
<feature type="compositionally biased region" description="Low complexity" evidence="3">
    <location>
        <begin position="481"/>
        <end position="495"/>
    </location>
</feature>
<organism evidence="4 5">
    <name type="scientific">Sorghum bicolor</name>
    <name type="common">Sorghum</name>
    <name type="synonym">Sorghum vulgare</name>
    <dbReference type="NCBI Taxonomy" id="4558"/>
    <lineage>
        <taxon>Eukaryota</taxon>
        <taxon>Viridiplantae</taxon>
        <taxon>Streptophyta</taxon>
        <taxon>Embryophyta</taxon>
        <taxon>Tracheophyta</taxon>
        <taxon>Spermatophyta</taxon>
        <taxon>Magnoliopsida</taxon>
        <taxon>Liliopsida</taxon>
        <taxon>Poales</taxon>
        <taxon>Poaceae</taxon>
        <taxon>PACMAD clade</taxon>
        <taxon>Panicoideae</taxon>
        <taxon>Andropogonodae</taxon>
        <taxon>Andropogoneae</taxon>
        <taxon>Sorghinae</taxon>
        <taxon>Sorghum</taxon>
    </lineage>
</organism>
<name>A0A1B6P9Q7_SORBI</name>
<dbReference type="InParanoid" id="A0A1B6P9Q7"/>
<reference evidence="5" key="2">
    <citation type="journal article" date="2018" name="Plant J.">
        <title>The Sorghum bicolor reference genome: improved assembly, gene annotations, a transcriptome atlas, and signatures of genome organization.</title>
        <authorList>
            <person name="McCormick R.F."/>
            <person name="Truong S.K."/>
            <person name="Sreedasyam A."/>
            <person name="Jenkins J."/>
            <person name="Shu S."/>
            <person name="Sims D."/>
            <person name="Kennedy M."/>
            <person name="Amirebrahimi M."/>
            <person name="Weers B.D."/>
            <person name="McKinley B."/>
            <person name="Mattison A."/>
            <person name="Morishige D.T."/>
            <person name="Grimwood J."/>
            <person name="Schmutz J."/>
            <person name="Mullet J.E."/>
        </authorList>
    </citation>
    <scope>NUCLEOTIDE SEQUENCE [LARGE SCALE GENOMIC DNA]</scope>
    <source>
        <strain evidence="5">cv. BTx623</strain>
    </source>
</reference>
<dbReference type="OMA" id="SHSMQRN"/>
<protein>
    <recommendedName>
        <fullName evidence="6">DUF4005 domain-containing protein</fullName>
    </recommendedName>
</protein>
<evidence type="ECO:0008006" key="6">
    <source>
        <dbReference type="Google" id="ProtNLM"/>
    </source>
</evidence>
<evidence type="ECO:0000256" key="1">
    <source>
        <dbReference type="ARBA" id="ARBA00022860"/>
    </source>
</evidence>
<dbReference type="AlphaFoldDB" id="A0A1B6P9Q7"/>
<evidence type="ECO:0000256" key="2">
    <source>
        <dbReference type="ARBA" id="ARBA00024341"/>
    </source>
</evidence>
<dbReference type="Proteomes" id="UP000000768">
    <property type="component" value="Chromosome 9"/>
</dbReference>
<dbReference type="SMART" id="SM00015">
    <property type="entry name" value="IQ"/>
    <property type="match status" value="2"/>
</dbReference>
<feature type="region of interest" description="Disordered" evidence="3">
    <location>
        <begin position="42"/>
        <end position="68"/>
    </location>
</feature>
<feature type="region of interest" description="Disordered" evidence="3">
    <location>
        <begin position="327"/>
        <end position="351"/>
    </location>
</feature>
<gene>
    <name evidence="4" type="ORF">SORBI_3009G214500</name>
</gene>
<accession>A0A1B6P9Q7</accession>
<keyword evidence="5" id="KW-1185">Reference proteome</keyword>
<dbReference type="CDD" id="cd23767">
    <property type="entry name" value="IQCD"/>
    <property type="match status" value="1"/>
</dbReference>
<feature type="region of interest" description="Disordered" evidence="3">
    <location>
        <begin position="409"/>
        <end position="446"/>
    </location>
</feature>
<reference evidence="4 5" key="1">
    <citation type="journal article" date="2009" name="Nature">
        <title>The Sorghum bicolor genome and the diversification of grasses.</title>
        <authorList>
            <person name="Paterson A.H."/>
            <person name="Bowers J.E."/>
            <person name="Bruggmann R."/>
            <person name="Dubchak I."/>
            <person name="Grimwood J."/>
            <person name="Gundlach H."/>
            <person name="Haberer G."/>
            <person name="Hellsten U."/>
            <person name="Mitros T."/>
            <person name="Poliakov A."/>
            <person name="Schmutz J."/>
            <person name="Spannagl M."/>
            <person name="Tang H."/>
            <person name="Wang X."/>
            <person name="Wicker T."/>
            <person name="Bharti A.K."/>
            <person name="Chapman J."/>
            <person name="Feltus F.A."/>
            <person name="Gowik U."/>
            <person name="Grigoriev I.V."/>
            <person name="Lyons E."/>
            <person name="Maher C.A."/>
            <person name="Martis M."/>
            <person name="Narechania A."/>
            <person name="Otillar R.P."/>
            <person name="Penning B.W."/>
            <person name="Salamov A.A."/>
            <person name="Wang Y."/>
            <person name="Zhang L."/>
            <person name="Carpita N.C."/>
            <person name="Freeling M."/>
            <person name="Gingle A.R."/>
            <person name="Hash C.T."/>
            <person name="Keller B."/>
            <person name="Klein P."/>
            <person name="Kresovich S."/>
            <person name="McCann M.C."/>
            <person name="Ming R."/>
            <person name="Peterson D.G."/>
            <person name="Mehboob-ur-Rahman"/>
            <person name="Ware D."/>
            <person name="Westhoff P."/>
            <person name="Mayer K.F."/>
            <person name="Messing J."/>
            <person name="Rokhsar D.S."/>
        </authorList>
    </citation>
    <scope>NUCLEOTIDE SEQUENCE [LARGE SCALE GENOMIC DNA]</scope>
    <source>
        <strain evidence="5">cv. BTx623</strain>
    </source>
</reference>
<dbReference type="PROSITE" id="PS50096">
    <property type="entry name" value="IQ"/>
    <property type="match status" value="2"/>
</dbReference>
<feature type="region of interest" description="Disordered" evidence="3">
    <location>
        <begin position="480"/>
        <end position="546"/>
    </location>
</feature>
<feature type="region of interest" description="Disordered" evidence="3">
    <location>
        <begin position="86"/>
        <end position="107"/>
    </location>
</feature>
<comment type="similarity">
    <text evidence="2">Belongs to the IQD family.</text>
</comment>
<dbReference type="PANTHER" id="PTHR32295">
    <property type="entry name" value="IQ-DOMAIN 5-RELATED"/>
    <property type="match status" value="1"/>
</dbReference>
<feature type="compositionally biased region" description="Polar residues" evidence="3">
    <location>
        <begin position="507"/>
        <end position="532"/>
    </location>
</feature>
<evidence type="ECO:0000313" key="4">
    <source>
        <dbReference type="EMBL" id="KXG22437.1"/>
    </source>
</evidence>
<sequence>MTCGPRAPRTARQLGAPRIPRPGRHLCRLLLAAVRNLNPRGTRSTNRFVCSSPHRRGRKGQRLPPPPPPLLHWSFHFVASRLASASSSPPPYPSADRGVPPHNQSGSFGRAERVSCCAAPMGASGKWIKSLVAMKAPEKAAGHKGGRKWRLWRTSSAASRASAGEGSALASEASSASADSFSSVLAAVVRAPPRDFLLIRQEWAAVRIQTAFRAFLARRALKALRGIVRLQALVRGRLVRKQLAVTLKCMHALLRVQERARERRARSSADGHGSQGQDALNGRASSIKDAMEQWCDHQGSVDDVRSKLHMKHEGAAKRERAIAYALSHQPRGSKHKGRPSSPASCVRSHEPNHDLSYLEGWMATKPWETRIMEGNHTDSQLAKNCKEQNLPASKLSDASSVKIRRNNVTTRVAAAKPPPPSLLSASSSDSVCDESSPSRSSVTLTSATNTILASEARSDSGNNAGGPNYMSLTKSAKARLSGCSSSHRGSSFQRQRSGDMSRVALSSIDTQSNAGSEISVTSRRLNSMSLKGSRSMPRSLDKENDV</sequence>
<feature type="compositionally biased region" description="Low complexity" evidence="3">
    <location>
        <begin position="422"/>
        <end position="446"/>
    </location>
</feature>
<dbReference type="Pfam" id="PF00612">
    <property type="entry name" value="IQ"/>
    <property type="match status" value="2"/>
</dbReference>
<dbReference type="GO" id="GO:0005516">
    <property type="term" value="F:calmodulin binding"/>
    <property type="evidence" value="ECO:0007669"/>
    <property type="project" value="UniProtKB-KW"/>
</dbReference>